<keyword evidence="1" id="KW-0472">Membrane</keyword>
<dbReference type="Proteomes" id="UP000663881">
    <property type="component" value="Unassembled WGS sequence"/>
</dbReference>
<accession>A0A818UU67</accession>
<evidence type="ECO:0000313" key="2">
    <source>
        <dbReference type="EMBL" id="CAF1357019.1"/>
    </source>
</evidence>
<dbReference type="Proteomes" id="UP000663891">
    <property type="component" value="Unassembled WGS sequence"/>
</dbReference>
<dbReference type="EMBL" id="CAJOAY010000615">
    <property type="protein sequence ID" value="CAF3703242.1"/>
    <property type="molecule type" value="Genomic_DNA"/>
</dbReference>
<dbReference type="EMBL" id="CAJNON010000697">
    <property type="protein sequence ID" value="CAF1357019.1"/>
    <property type="molecule type" value="Genomic_DNA"/>
</dbReference>
<name>A0A818UU67_9BILA</name>
<evidence type="ECO:0000313" key="3">
    <source>
        <dbReference type="EMBL" id="CAF3703242.1"/>
    </source>
</evidence>
<reference evidence="3" key="1">
    <citation type="submission" date="2021-02" db="EMBL/GenBank/DDBJ databases">
        <authorList>
            <person name="Nowell W R."/>
        </authorList>
    </citation>
    <scope>NUCLEOTIDE SEQUENCE</scope>
</reference>
<proteinExistence type="predicted"/>
<evidence type="ECO:0000256" key="1">
    <source>
        <dbReference type="SAM" id="Phobius"/>
    </source>
</evidence>
<sequence length="155" mass="17416">MEKNDILAANGLISFIHELWCWAVVDVQLLNVILLLLLTTLTAKHRQGCVSVCSTVLPSANSFVVQTPDQQRPLSNLLSYVLRLMTKAALSPVVNNSTSSKNQTTEIAFDIKQKCSTEIEGRNIVYKSNFYQVFIDHFERVSRDINLDGGRECEI</sequence>
<organism evidence="3 4">
    <name type="scientific">Adineta steineri</name>
    <dbReference type="NCBI Taxonomy" id="433720"/>
    <lineage>
        <taxon>Eukaryota</taxon>
        <taxon>Metazoa</taxon>
        <taxon>Spiralia</taxon>
        <taxon>Gnathifera</taxon>
        <taxon>Rotifera</taxon>
        <taxon>Eurotatoria</taxon>
        <taxon>Bdelloidea</taxon>
        <taxon>Adinetida</taxon>
        <taxon>Adinetidae</taxon>
        <taxon>Adineta</taxon>
    </lineage>
</organism>
<keyword evidence="1" id="KW-1133">Transmembrane helix</keyword>
<evidence type="ECO:0000313" key="4">
    <source>
        <dbReference type="Proteomes" id="UP000663881"/>
    </source>
</evidence>
<dbReference type="AlphaFoldDB" id="A0A818UU67"/>
<feature type="transmembrane region" description="Helical" evidence="1">
    <location>
        <begin position="12"/>
        <end position="38"/>
    </location>
</feature>
<dbReference type="OrthoDB" id="10428993at2759"/>
<protein>
    <submittedName>
        <fullName evidence="3">Uncharacterized protein</fullName>
    </submittedName>
</protein>
<comment type="caution">
    <text evidence="3">The sequence shown here is derived from an EMBL/GenBank/DDBJ whole genome shotgun (WGS) entry which is preliminary data.</text>
</comment>
<gene>
    <name evidence="3" type="ORF">OKA104_LOCUS12648</name>
    <name evidence="2" type="ORF">VCS650_LOCUS34094</name>
</gene>
<keyword evidence="1" id="KW-0812">Transmembrane</keyword>